<dbReference type="PANTHER" id="PTHR30332">
    <property type="entry name" value="PROBABLE GENERAL SECRETION PATHWAY PROTEIN D"/>
    <property type="match status" value="1"/>
</dbReference>
<feature type="domain" description="Pilus formation protein N-terminal" evidence="4">
    <location>
        <begin position="39"/>
        <end position="107"/>
    </location>
</feature>
<dbReference type="Pfam" id="PF04972">
    <property type="entry name" value="BON"/>
    <property type="match status" value="1"/>
</dbReference>
<dbReference type="KEGG" id="gce:KYE46_15485"/>
<dbReference type="AlphaFoldDB" id="A0A8F6YCK7"/>
<evidence type="ECO:0000259" key="2">
    <source>
        <dbReference type="Pfam" id="PF00263"/>
    </source>
</evidence>
<dbReference type="InterPro" id="IPR032789">
    <property type="entry name" value="T2SS-T3SS_pil_N"/>
</dbReference>
<dbReference type="Pfam" id="PF13629">
    <property type="entry name" value="T2SS-T3SS_pil_N"/>
    <property type="match status" value="1"/>
</dbReference>
<evidence type="ECO:0000256" key="1">
    <source>
        <dbReference type="RuleBase" id="RU004003"/>
    </source>
</evidence>
<gene>
    <name evidence="5" type="ORF">KYE46_15485</name>
</gene>
<sequence>MNITGILRACLLGAATLLIQPILPAQAQGLRVVEGQSTGTLRVPMNRAVVVEAEMLFAELSVANPAIADIATLSERSIYVLGRAPGRTTMTLLGADGSLIANVEIQVVPDVAELRERLREILPHDAVEVRTANDGIVLSGTVGSSFAVDRAMELAERYAPGRVSNLMMVGGQQQVMLQVRFAEMQRTVRQELSASLGIGSSGSDFGATFGSGSANGPATYGSGDIASGLAGRTGGLGVSFSAGGLQLSVLLEALESNGLVRTLAEPNLTALTGATASFLAGGEYPVPTESESGGTTVEFKPFGVQLSFTPTVITDGIINLSLNAEISSIGEIISNGVPSVNTRSAATTVEMRDGDSFAIAGLLQDDFRSSVGEVPWLGDLPVLGPLFRSSSYQRSQSELVIIVTAHLVSPVNGEALALPTDRVRIPTESELFFGGHVVGRGPAPGTAAGEVAQQDFSGSYGYVLD</sequence>
<feature type="domain" description="BON" evidence="3">
    <location>
        <begin position="111"/>
        <end position="167"/>
    </location>
</feature>
<reference evidence="5 6" key="1">
    <citation type="submission" date="2021-07" db="EMBL/GenBank/DDBJ databases">
        <title>A novel Jannaschia species isolated from marine dinoflagellate Ceratoperidinium margalefii.</title>
        <authorList>
            <person name="Jiang Y."/>
            <person name="Li Z."/>
        </authorList>
    </citation>
    <scope>NUCLEOTIDE SEQUENCE [LARGE SCALE GENOMIC DNA]</scope>
    <source>
        <strain evidence="5 6">J12C1-MA-4</strain>
    </source>
</reference>
<keyword evidence="6" id="KW-1185">Reference proteome</keyword>
<evidence type="ECO:0000313" key="5">
    <source>
        <dbReference type="EMBL" id="QXT39307.1"/>
    </source>
</evidence>
<dbReference type="EMBL" id="CP079194">
    <property type="protein sequence ID" value="QXT39307.1"/>
    <property type="molecule type" value="Genomic_DNA"/>
</dbReference>
<proteinExistence type="inferred from homology"/>
<dbReference type="Proteomes" id="UP000825009">
    <property type="component" value="Chromosome"/>
</dbReference>
<organism evidence="5 6">
    <name type="scientific">Gymnodinialimonas ceratoperidinii</name>
    <dbReference type="NCBI Taxonomy" id="2856823"/>
    <lineage>
        <taxon>Bacteria</taxon>
        <taxon>Pseudomonadati</taxon>
        <taxon>Pseudomonadota</taxon>
        <taxon>Alphaproteobacteria</taxon>
        <taxon>Rhodobacterales</taxon>
        <taxon>Paracoccaceae</taxon>
        <taxon>Gymnodinialimonas</taxon>
    </lineage>
</organism>
<accession>A0A8F6YCK7</accession>
<evidence type="ECO:0000313" key="6">
    <source>
        <dbReference type="Proteomes" id="UP000825009"/>
    </source>
</evidence>
<dbReference type="RefSeq" id="WP_219001798.1">
    <property type="nucleotide sequence ID" value="NZ_CP079194.1"/>
</dbReference>
<dbReference type="GO" id="GO:0015627">
    <property type="term" value="C:type II protein secretion system complex"/>
    <property type="evidence" value="ECO:0007669"/>
    <property type="project" value="TreeGrafter"/>
</dbReference>
<dbReference type="Pfam" id="PF00263">
    <property type="entry name" value="Secretin"/>
    <property type="match status" value="1"/>
</dbReference>
<dbReference type="GO" id="GO:0009306">
    <property type="term" value="P:protein secretion"/>
    <property type="evidence" value="ECO:0007669"/>
    <property type="project" value="InterPro"/>
</dbReference>
<dbReference type="InterPro" id="IPR050810">
    <property type="entry name" value="Bact_Secretion_Sys_Channel"/>
</dbReference>
<protein>
    <submittedName>
        <fullName evidence="5">Type II and III secretion system protein family protein</fullName>
    </submittedName>
</protein>
<feature type="domain" description="Type II/III secretion system secretin-like" evidence="2">
    <location>
        <begin position="253"/>
        <end position="408"/>
    </location>
</feature>
<dbReference type="InterPro" id="IPR007055">
    <property type="entry name" value="BON_dom"/>
</dbReference>
<dbReference type="PANTHER" id="PTHR30332:SF17">
    <property type="entry name" value="TYPE IV PILIATION SYSTEM PROTEIN DR_0774-RELATED"/>
    <property type="match status" value="1"/>
</dbReference>
<dbReference type="InterPro" id="IPR004846">
    <property type="entry name" value="T2SS/T3SS_dom"/>
</dbReference>
<name>A0A8F6YCK7_9RHOB</name>
<evidence type="ECO:0000259" key="4">
    <source>
        <dbReference type="Pfam" id="PF13629"/>
    </source>
</evidence>
<evidence type="ECO:0000259" key="3">
    <source>
        <dbReference type="Pfam" id="PF04972"/>
    </source>
</evidence>
<comment type="similarity">
    <text evidence="1">Belongs to the bacterial secretin family.</text>
</comment>